<protein>
    <recommendedName>
        <fullName evidence="2">ARB-07466-like C-terminal domain-containing protein</fullName>
    </recommendedName>
</protein>
<evidence type="ECO:0000259" key="2">
    <source>
        <dbReference type="Pfam" id="PF26571"/>
    </source>
</evidence>
<reference evidence="3 4" key="1">
    <citation type="submission" date="2020-03" db="EMBL/GenBank/DDBJ databases">
        <title>Two novel Motilibacter sp.</title>
        <authorList>
            <person name="Liu S."/>
        </authorList>
    </citation>
    <scope>NUCLEOTIDE SEQUENCE [LARGE SCALE GENOMIC DNA]</scope>
    <source>
        <strain evidence="3 4">E257</strain>
    </source>
</reference>
<gene>
    <name evidence="3" type="ORF">G9H71_05200</name>
</gene>
<dbReference type="InterPro" id="IPR006311">
    <property type="entry name" value="TAT_signal"/>
</dbReference>
<feature type="chain" id="PRO_5046875428" description="ARB-07466-like C-terminal domain-containing protein" evidence="1">
    <location>
        <begin position="33"/>
        <end position="280"/>
    </location>
</feature>
<evidence type="ECO:0000313" key="4">
    <source>
        <dbReference type="Proteomes" id="UP000800981"/>
    </source>
</evidence>
<evidence type="ECO:0000256" key="1">
    <source>
        <dbReference type="SAM" id="SignalP"/>
    </source>
</evidence>
<keyword evidence="4" id="KW-1185">Reference proteome</keyword>
<name>A0ABX0GSU5_9ACTN</name>
<sequence length="280" mass="29380">MTRTASRSRRVRLAALGVAAVALLTACNDAPAAPAAAPSAAPTAVASARPYTPPPPCTLTLSRQRTVMLESEQAQQLTDALAHATRDGLGARATERAVEAALPELAGDGPAVVRALTRAAGLTCTAQRDYGVRDEQLTANGLTPRGVRLQRAIRAAFGALPMGGFAAGGVSSGHVDNSAHYEGRAIDVFLTPRSAEQTRRGWVLAHWLVAHAEPLSLLSVIWSDHIWTVWAGSMGWRDYVHPSGNTTNPVLRHLDHVHTAVVGAPRQRPVAPAPVPSPAG</sequence>
<proteinExistence type="predicted"/>
<comment type="caution">
    <text evidence="3">The sequence shown here is derived from an EMBL/GenBank/DDBJ whole genome shotgun (WGS) entry which is preliminary data.</text>
</comment>
<dbReference type="EMBL" id="JAANNP010000002">
    <property type="protein sequence ID" value="NHC13176.1"/>
    <property type="molecule type" value="Genomic_DNA"/>
</dbReference>
<organism evidence="3 4">
    <name type="scientific">Motilibacter deserti</name>
    <dbReference type="NCBI Taxonomy" id="2714956"/>
    <lineage>
        <taxon>Bacteria</taxon>
        <taxon>Bacillati</taxon>
        <taxon>Actinomycetota</taxon>
        <taxon>Actinomycetes</taxon>
        <taxon>Motilibacterales</taxon>
        <taxon>Motilibacteraceae</taxon>
        <taxon>Motilibacter</taxon>
    </lineage>
</organism>
<evidence type="ECO:0000313" key="3">
    <source>
        <dbReference type="EMBL" id="NHC13176.1"/>
    </source>
</evidence>
<keyword evidence="1" id="KW-0732">Signal</keyword>
<dbReference type="Pfam" id="PF26571">
    <property type="entry name" value="VldE"/>
    <property type="match status" value="1"/>
</dbReference>
<dbReference type="PROSITE" id="PS51257">
    <property type="entry name" value="PROKAR_LIPOPROTEIN"/>
    <property type="match status" value="1"/>
</dbReference>
<feature type="signal peptide" evidence="1">
    <location>
        <begin position="1"/>
        <end position="32"/>
    </location>
</feature>
<dbReference type="Proteomes" id="UP000800981">
    <property type="component" value="Unassembled WGS sequence"/>
</dbReference>
<dbReference type="PROSITE" id="PS51318">
    <property type="entry name" value="TAT"/>
    <property type="match status" value="1"/>
</dbReference>
<feature type="domain" description="ARB-07466-like C-terminal" evidence="2">
    <location>
        <begin position="139"/>
        <end position="248"/>
    </location>
</feature>
<dbReference type="InterPro" id="IPR058593">
    <property type="entry name" value="ARB_07466-like_C"/>
</dbReference>
<accession>A0ABX0GSU5</accession>
<dbReference type="RefSeq" id="WP_166279210.1">
    <property type="nucleotide sequence ID" value="NZ_JAANNP010000002.1"/>
</dbReference>